<keyword evidence="2" id="KW-1185">Reference proteome</keyword>
<evidence type="ECO:0000313" key="2">
    <source>
        <dbReference type="Proteomes" id="UP000198318"/>
    </source>
</evidence>
<name>A0A239I2A2_9ACTN</name>
<sequence>MRIAIAALVGVLLAAGVSFSTVQLVNASQKDPVIEPLYNYGSR</sequence>
<dbReference type="EMBL" id="FZOR01000011">
    <property type="protein sequence ID" value="SNS87649.1"/>
    <property type="molecule type" value="Genomic_DNA"/>
</dbReference>
<dbReference type="RefSeq" id="WP_274704639.1">
    <property type="nucleotide sequence ID" value="NZ_FZOR01000011.1"/>
</dbReference>
<protein>
    <submittedName>
        <fullName evidence="1">Uncharacterized protein</fullName>
    </submittedName>
</protein>
<accession>A0A239I2A2</accession>
<gene>
    <name evidence="1" type="ORF">SAMN05443665_101185</name>
</gene>
<proteinExistence type="predicted"/>
<evidence type="ECO:0000313" key="1">
    <source>
        <dbReference type="EMBL" id="SNS87649.1"/>
    </source>
</evidence>
<organism evidence="1 2">
    <name type="scientific">Actinomadura meyerae</name>
    <dbReference type="NCBI Taxonomy" id="240840"/>
    <lineage>
        <taxon>Bacteria</taxon>
        <taxon>Bacillati</taxon>
        <taxon>Actinomycetota</taxon>
        <taxon>Actinomycetes</taxon>
        <taxon>Streptosporangiales</taxon>
        <taxon>Thermomonosporaceae</taxon>
        <taxon>Actinomadura</taxon>
    </lineage>
</organism>
<dbReference type="Proteomes" id="UP000198318">
    <property type="component" value="Unassembled WGS sequence"/>
</dbReference>
<dbReference type="AlphaFoldDB" id="A0A239I2A2"/>
<reference evidence="1 2" key="1">
    <citation type="submission" date="2017-06" db="EMBL/GenBank/DDBJ databases">
        <authorList>
            <person name="Kim H.J."/>
            <person name="Triplett B.A."/>
        </authorList>
    </citation>
    <scope>NUCLEOTIDE SEQUENCE [LARGE SCALE GENOMIC DNA]</scope>
    <source>
        <strain evidence="1 2">DSM 44715</strain>
    </source>
</reference>